<dbReference type="InterPro" id="IPR028011">
    <property type="entry name" value="DUF4476"/>
</dbReference>
<feature type="domain" description="DUF4476" evidence="1">
    <location>
        <begin position="274"/>
        <end position="361"/>
    </location>
</feature>
<gene>
    <name evidence="2" type="ORF">BC781_109182</name>
</gene>
<sequence length="364" mass="40171">MTVLFLTVLTNVFGQQKKYNLPKAITAPDASFTFQKVSGSSSSYSVNFKAQNTGDGVLLLDRSKTKLAQNEGEVYPTSQITMLKAGESKVIYNQFRIKAPVQKNADYFDFILDGVQYAKAAKSSITAEKLVLAEKATQTAGEFAVKVMEYNVYSDRIYASVKCTFNGNGKQLGKIDLTGITVNGGTPKIVKKGDVLQAGKSYTFSINITPNGEETSIEWGNAFQVMNLVDVKIAPIKVTSTTYKETEEAAKKEEVKATEEKKDVAKDCALSYADFSALKKDIETEINAGGDAIGMANEFLMEKKCINVDQVLEYLSVFNLDGQRLAFAKMAYQYTSDKPKFHLVVTKLAYTKNKQALEEFLEVQ</sequence>
<organism evidence="2 3">
    <name type="scientific">Sediminitomix flava</name>
    <dbReference type="NCBI Taxonomy" id="379075"/>
    <lineage>
        <taxon>Bacteria</taxon>
        <taxon>Pseudomonadati</taxon>
        <taxon>Bacteroidota</taxon>
        <taxon>Cytophagia</taxon>
        <taxon>Cytophagales</taxon>
        <taxon>Flammeovirgaceae</taxon>
        <taxon>Sediminitomix</taxon>
    </lineage>
</organism>
<reference evidence="2 3" key="1">
    <citation type="submission" date="2018-03" db="EMBL/GenBank/DDBJ databases">
        <title>Genomic Encyclopedia of Archaeal and Bacterial Type Strains, Phase II (KMG-II): from individual species to whole genera.</title>
        <authorList>
            <person name="Goeker M."/>
        </authorList>
    </citation>
    <scope>NUCLEOTIDE SEQUENCE [LARGE SCALE GENOMIC DNA]</scope>
    <source>
        <strain evidence="2 3">DSM 28229</strain>
    </source>
</reference>
<dbReference type="Proteomes" id="UP000245535">
    <property type="component" value="Unassembled WGS sequence"/>
</dbReference>
<evidence type="ECO:0000259" key="1">
    <source>
        <dbReference type="Pfam" id="PF14771"/>
    </source>
</evidence>
<dbReference type="Pfam" id="PF14771">
    <property type="entry name" value="DUF4476"/>
    <property type="match status" value="1"/>
</dbReference>
<name>A0A315Z0J8_SEDFL</name>
<evidence type="ECO:0000313" key="2">
    <source>
        <dbReference type="EMBL" id="PWJ36163.1"/>
    </source>
</evidence>
<dbReference type="EMBL" id="QGDO01000009">
    <property type="protein sequence ID" value="PWJ36163.1"/>
    <property type="molecule type" value="Genomic_DNA"/>
</dbReference>
<evidence type="ECO:0000313" key="3">
    <source>
        <dbReference type="Proteomes" id="UP000245535"/>
    </source>
</evidence>
<accession>A0A315Z0J8</accession>
<dbReference type="AlphaFoldDB" id="A0A315Z0J8"/>
<protein>
    <submittedName>
        <fullName evidence="2">Uncharacterized protein DUF4476</fullName>
    </submittedName>
</protein>
<comment type="caution">
    <text evidence="2">The sequence shown here is derived from an EMBL/GenBank/DDBJ whole genome shotgun (WGS) entry which is preliminary data.</text>
</comment>
<proteinExistence type="predicted"/>
<keyword evidence="3" id="KW-1185">Reference proteome</keyword>